<dbReference type="AlphaFoldDB" id="A0A0A9CF01"/>
<sequence length="48" mass="5831">MDIRNKNYYIDHKCTNNVFSLYNFSLLHLYSKSSIVNFFGRYNCIMEL</sequence>
<name>A0A0A9CF01_ARUDO</name>
<accession>A0A0A9CF01</accession>
<dbReference type="EMBL" id="GBRH01222981">
    <property type="protein sequence ID" value="JAD74914.1"/>
    <property type="molecule type" value="Transcribed_RNA"/>
</dbReference>
<protein>
    <submittedName>
        <fullName evidence="1">Uncharacterized protein</fullName>
    </submittedName>
</protein>
<reference evidence="1" key="2">
    <citation type="journal article" date="2015" name="Data Brief">
        <title>Shoot transcriptome of the giant reed, Arundo donax.</title>
        <authorList>
            <person name="Barrero R.A."/>
            <person name="Guerrero F.D."/>
            <person name="Moolhuijzen P."/>
            <person name="Goolsby J.A."/>
            <person name="Tidwell J."/>
            <person name="Bellgard S.E."/>
            <person name="Bellgard M.I."/>
        </authorList>
    </citation>
    <scope>NUCLEOTIDE SEQUENCE</scope>
    <source>
        <tissue evidence="1">Shoot tissue taken approximately 20 cm above the soil surface</tissue>
    </source>
</reference>
<proteinExistence type="predicted"/>
<evidence type="ECO:0000313" key="1">
    <source>
        <dbReference type="EMBL" id="JAD74914.1"/>
    </source>
</evidence>
<organism evidence="1">
    <name type="scientific">Arundo donax</name>
    <name type="common">Giant reed</name>
    <name type="synonym">Donax arundinaceus</name>
    <dbReference type="NCBI Taxonomy" id="35708"/>
    <lineage>
        <taxon>Eukaryota</taxon>
        <taxon>Viridiplantae</taxon>
        <taxon>Streptophyta</taxon>
        <taxon>Embryophyta</taxon>
        <taxon>Tracheophyta</taxon>
        <taxon>Spermatophyta</taxon>
        <taxon>Magnoliopsida</taxon>
        <taxon>Liliopsida</taxon>
        <taxon>Poales</taxon>
        <taxon>Poaceae</taxon>
        <taxon>PACMAD clade</taxon>
        <taxon>Arundinoideae</taxon>
        <taxon>Arundineae</taxon>
        <taxon>Arundo</taxon>
    </lineage>
</organism>
<reference evidence="1" key="1">
    <citation type="submission" date="2014-09" db="EMBL/GenBank/DDBJ databases">
        <authorList>
            <person name="Magalhaes I.L.F."/>
            <person name="Oliveira U."/>
            <person name="Santos F.R."/>
            <person name="Vidigal T.H.D.A."/>
            <person name="Brescovit A.D."/>
            <person name="Santos A.J."/>
        </authorList>
    </citation>
    <scope>NUCLEOTIDE SEQUENCE</scope>
    <source>
        <tissue evidence="1">Shoot tissue taken approximately 20 cm above the soil surface</tissue>
    </source>
</reference>